<comment type="caution">
    <text evidence="1">The sequence shown here is derived from an EMBL/GenBank/DDBJ whole genome shotgun (WGS) entry which is preliminary data.</text>
</comment>
<dbReference type="EMBL" id="JAHRHJ020000009">
    <property type="protein sequence ID" value="KAH9299965.1"/>
    <property type="molecule type" value="Genomic_DNA"/>
</dbReference>
<organism evidence="1 2">
    <name type="scientific">Taxus chinensis</name>
    <name type="common">Chinese yew</name>
    <name type="synonym">Taxus wallichiana var. chinensis</name>
    <dbReference type="NCBI Taxonomy" id="29808"/>
    <lineage>
        <taxon>Eukaryota</taxon>
        <taxon>Viridiplantae</taxon>
        <taxon>Streptophyta</taxon>
        <taxon>Embryophyta</taxon>
        <taxon>Tracheophyta</taxon>
        <taxon>Spermatophyta</taxon>
        <taxon>Pinopsida</taxon>
        <taxon>Pinidae</taxon>
        <taxon>Conifers II</taxon>
        <taxon>Cupressales</taxon>
        <taxon>Taxaceae</taxon>
        <taxon>Taxus</taxon>
    </lineage>
</organism>
<proteinExistence type="predicted"/>
<reference evidence="1 2" key="1">
    <citation type="journal article" date="2021" name="Nat. Plants">
        <title>The Taxus genome provides insights into paclitaxel biosynthesis.</title>
        <authorList>
            <person name="Xiong X."/>
            <person name="Gou J."/>
            <person name="Liao Q."/>
            <person name="Li Y."/>
            <person name="Zhou Q."/>
            <person name="Bi G."/>
            <person name="Li C."/>
            <person name="Du R."/>
            <person name="Wang X."/>
            <person name="Sun T."/>
            <person name="Guo L."/>
            <person name="Liang H."/>
            <person name="Lu P."/>
            <person name="Wu Y."/>
            <person name="Zhang Z."/>
            <person name="Ro D.K."/>
            <person name="Shang Y."/>
            <person name="Huang S."/>
            <person name="Yan J."/>
        </authorList>
    </citation>
    <scope>NUCLEOTIDE SEQUENCE [LARGE SCALE GENOMIC DNA]</scope>
    <source>
        <strain evidence="1">Ta-2019</strain>
    </source>
</reference>
<protein>
    <submittedName>
        <fullName evidence="1">Uncharacterized protein</fullName>
    </submittedName>
</protein>
<accession>A0AA38FFB0</accession>
<evidence type="ECO:0000313" key="1">
    <source>
        <dbReference type="EMBL" id="KAH9299965.1"/>
    </source>
</evidence>
<dbReference type="AlphaFoldDB" id="A0AA38FFB0"/>
<sequence>MEKGTCYNISQDIMESIEVDVELAHAIGGKFTWGVILILLIFNEIDVPEEKGEIALKYTIEGKISAAQWKVYLGPSPITKAYKAKSDNWLKNLKATIEDEWH</sequence>
<dbReference type="Proteomes" id="UP000824469">
    <property type="component" value="Unassembled WGS sequence"/>
</dbReference>
<name>A0AA38FFB0_TAXCH</name>
<feature type="non-terminal residue" evidence="1">
    <location>
        <position position="102"/>
    </location>
</feature>
<evidence type="ECO:0000313" key="2">
    <source>
        <dbReference type="Proteomes" id="UP000824469"/>
    </source>
</evidence>
<keyword evidence="2" id="KW-1185">Reference proteome</keyword>
<gene>
    <name evidence="1" type="ORF">KI387_011548</name>
</gene>